<accession>A0A644YDM6</accession>
<comment type="caution">
    <text evidence="2">The sequence shown here is derived from an EMBL/GenBank/DDBJ whole genome shotgun (WGS) entry which is preliminary data.</text>
</comment>
<sequence>MHADIYGMLELLRTCQTLVTDYRYEDIAGRTDLAICNLRYGQKHNIGRYERGINLRYCERLHKTTLQHQFQHSYIQDICPNHTGKINPGPKRRARHPLYNWSEKS</sequence>
<gene>
    <name evidence="2" type="ORF">SDC9_72890</name>
</gene>
<evidence type="ECO:0000313" key="2">
    <source>
        <dbReference type="EMBL" id="MPM26389.1"/>
    </source>
</evidence>
<dbReference type="EMBL" id="VSSQ01004722">
    <property type="protein sequence ID" value="MPM26389.1"/>
    <property type="molecule type" value="Genomic_DNA"/>
</dbReference>
<reference evidence="2" key="1">
    <citation type="submission" date="2019-08" db="EMBL/GenBank/DDBJ databases">
        <authorList>
            <person name="Kucharzyk K."/>
            <person name="Murdoch R.W."/>
            <person name="Higgins S."/>
            <person name="Loffler F."/>
        </authorList>
    </citation>
    <scope>NUCLEOTIDE SEQUENCE</scope>
</reference>
<evidence type="ECO:0000256" key="1">
    <source>
        <dbReference type="SAM" id="MobiDB-lite"/>
    </source>
</evidence>
<proteinExistence type="predicted"/>
<organism evidence="2">
    <name type="scientific">bioreactor metagenome</name>
    <dbReference type="NCBI Taxonomy" id="1076179"/>
    <lineage>
        <taxon>unclassified sequences</taxon>
        <taxon>metagenomes</taxon>
        <taxon>ecological metagenomes</taxon>
    </lineage>
</organism>
<protein>
    <submittedName>
        <fullName evidence="2">Uncharacterized protein</fullName>
    </submittedName>
</protein>
<dbReference type="AlphaFoldDB" id="A0A644YDM6"/>
<feature type="region of interest" description="Disordered" evidence="1">
    <location>
        <begin position="82"/>
        <end position="105"/>
    </location>
</feature>
<name>A0A644YDM6_9ZZZZ</name>